<dbReference type="AlphaFoldDB" id="A0A4Q7NGJ5"/>
<proteinExistence type="predicted"/>
<dbReference type="GO" id="GO:0052621">
    <property type="term" value="F:diguanylate cyclase activity"/>
    <property type="evidence" value="ECO:0007669"/>
    <property type="project" value="TreeGrafter"/>
</dbReference>
<dbReference type="Proteomes" id="UP000293638">
    <property type="component" value="Unassembled WGS sequence"/>
</dbReference>
<dbReference type="GO" id="GO:0043709">
    <property type="term" value="P:cell adhesion involved in single-species biofilm formation"/>
    <property type="evidence" value="ECO:0007669"/>
    <property type="project" value="TreeGrafter"/>
</dbReference>
<name>A0A4Q7NGJ5_9ACTN</name>
<dbReference type="EMBL" id="SGXD01000004">
    <property type="protein sequence ID" value="RZS82955.1"/>
    <property type="molecule type" value="Genomic_DNA"/>
</dbReference>
<keyword evidence="4" id="KW-1185">Reference proteome</keyword>
<feature type="transmembrane region" description="Helical" evidence="1">
    <location>
        <begin position="276"/>
        <end position="296"/>
    </location>
</feature>
<dbReference type="InterPro" id="IPR029787">
    <property type="entry name" value="Nucleotide_cyclase"/>
</dbReference>
<feature type="transmembrane region" description="Helical" evidence="1">
    <location>
        <begin position="113"/>
        <end position="130"/>
    </location>
</feature>
<keyword evidence="1" id="KW-0812">Transmembrane</keyword>
<dbReference type="PANTHER" id="PTHR45138">
    <property type="entry name" value="REGULATORY COMPONENTS OF SENSORY TRANSDUCTION SYSTEM"/>
    <property type="match status" value="1"/>
</dbReference>
<protein>
    <submittedName>
        <fullName evidence="3">Diguanylate cyclase (GGDEF)-like protein</fullName>
    </submittedName>
</protein>
<evidence type="ECO:0000259" key="2">
    <source>
        <dbReference type="PROSITE" id="PS50887"/>
    </source>
</evidence>
<feature type="transmembrane region" description="Helical" evidence="1">
    <location>
        <begin position="24"/>
        <end position="43"/>
    </location>
</feature>
<comment type="caution">
    <text evidence="3">The sequence shown here is derived from an EMBL/GenBank/DDBJ whole genome shotgun (WGS) entry which is preliminary data.</text>
</comment>
<dbReference type="Pfam" id="PF00990">
    <property type="entry name" value="GGDEF"/>
    <property type="match status" value="1"/>
</dbReference>
<evidence type="ECO:0000313" key="4">
    <source>
        <dbReference type="Proteomes" id="UP000293638"/>
    </source>
</evidence>
<dbReference type="CDD" id="cd01949">
    <property type="entry name" value="GGDEF"/>
    <property type="match status" value="1"/>
</dbReference>
<evidence type="ECO:0000313" key="3">
    <source>
        <dbReference type="EMBL" id="RZS82955.1"/>
    </source>
</evidence>
<dbReference type="GO" id="GO:1902201">
    <property type="term" value="P:negative regulation of bacterial-type flagellum-dependent cell motility"/>
    <property type="evidence" value="ECO:0007669"/>
    <property type="project" value="TreeGrafter"/>
</dbReference>
<accession>A0A4Q7NGJ5</accession>
<dbReference type="NCBIfam" id="TIGR00254">
    <property type="entry name" value="GGDEF"/>
    <property type="match status" value="1"/>
</dbReference>
<dbReference type="PROSITE" id="PS50887">
    <property type="entry name" value="GGDEF"/>
    <property type="match status" value="1"/>
</dbReference>
<gene>
    <name evidence="3" type="ORF">EV189_3353</name>
</gene>
<dbReference type="GO" id="GO:0005886">
    <property type="term" value="C:plasma membrane"/>
    <property type="evidence" value="ECO:0007669"/>
    <property type="project" value="TreeGrafter"/>
</dbReference>
<feature type="transmembrane region" description="Helical" evidence="1">
    <location>
        <begin position="172"/>
        <end position="195"/>
    </location>
</feature>
<feature type="domain" description="GGDEF" evidence="2">
    <location>
        <begin position="368"/>
        <end position="490"/>
    </location>
</feature>
<keyword evidence="1" id="KW-1133">Transmembrane helix</keyword>
<feature type="transmembrane region" description="Helical" evidence="1">
    <location>
        <begin position="207"/>
        <end position="226"/>
    </location>
</feature>
<sequence>MRGRGGSGAHQALPVHQANRAHRAYLGVGVLLVVAHVLAQLAWGPLVGQLAYLTVDATAVVALGWRAARSPRRARSTWLLLALGMLATAVGDATWTLLLTVLHRSPFPSVADVAYLAQYPLLAAALVVLARRRGGLHGREAHLDSAVLTVGLGLLVWVGVVRPALADADPGLGTVVSLAYPVGDVLLLATAARLWAGGGRRSTSLRMLLGGLVATLLSDVWFAQLGDSGGDVLALAASLPFLAAYLLLGAAALHPDAAALTDPQPPPAEPLPRRRLLALTAASLLSPVTLAVELALGRSLDGWAVAASSAVLFLLVVARMAGLLRRLQDQAVRLERLSRTDALTGLPNRRSGDAELDRALHACRAAGAPLAVAMVDLDHFKQFNDSRGHQAGDRLLVGCAAAWREQLPRSATLARYGGEEFLVVLPGRSAEQAVVLLGRLTRVTPEGRTFSAGAAEWDGRELPEALVDRADQALYAAKRAGRARVERAQPATAA</sequence>
<keyword evidence="1" id="KW-0472">Membrane</keyword>
<dbReference type="InterPro" id="IPR050469">
    <property type="entry name" value="Diguanylate_Cyclase"/>
</dbReference>
<dbReference type="SMART" id="SM00267">
    <property type="entry name" value="GGDEF"/>
    <property type="match status" value="1"/>
</dbReference>
<feature type="transmembrane region" description="Helical" evidence="1">
    <location>
        <begin position="232"/>
        <end position="255"/>
    </location>
</feature>
<dbReference type="Gene3D" id="3.30.70.270">
    <property type="match status" value="1"/>
</dbReference>
<reference evidence="3 4" key="1">
    <citation type="submission" date="2019-02" db="EMBL/GenBank/DDBJ databases">
        <title>Genomic Encyclopedia of Type Strains, Phase IV (KMG-IV): sequencing the most valuable type-strain genomes for metagenomic binning, comparative biology and taxonomic classification.</title>
        <authorList>
            <person name="Goeker M."/>
        </authorList>
    </citation>
    <scope>NUCLEOTIDE SEQUENCE [LARGE SCALE GENOMIC DNA]</scope>
    <source>
        <strain evidence="3 4">DSM 45622</strain>
    </source>
</reference>
<feature type="transmembrane region" description="Helical" evidence="1">
    <location>
        <begin position="80"/>
        <end position="101"/>
    </location>
</feature>
<dbReference type="SUPFAM" id="SSF55073">
    <property type="entry name" value="Nucleotide cyclase"/>
    <property type="match status" value="1"/>
</dbReference>
<dbReference type="PANTHER" id="PTHR45138:SF24">
    <property type="entry name" value="DIGUANYLATE CYCLASE DGCC-RELATED"/>
    <property type="match status" value="1"/>
</dbReference>
<feature type="transmembrane region" description="Helical" evidence="1">
    <location>
        <begin position="49"/>
        <end position="68"/>
    </location>
</feature>
<dbReference type="FunFam" id="3.30.70.270:FF:000001">
    <property type="entry name" value="Diguanylate cyclase domain protein"/>
    <property type="match status" value="1"/>
</dbReference>
<dbReference type="InterPro" id="IPR000160">
    <property type="entry name" value="GGDEF_dom"/>
</dbReference>
<dbReference type="InterPro" id="IPR043128">
    <property type="entry name" value="Rev_trsase/Diguanyl_cyclase"/>
</dbReference>
<feature type="transmembrane region" description="Helical" evidence="1">
    <location>
        <begin position="142"/>
        <end position="160"/>
    </location>
</feature>
<evidence type="ECO:0000256" key="1">
    <source>
        <dbReference type="SAM" id="Phobius"/>
    </source>
</evidence>
<feature type="transmembrane region" description="Helical" evidence="1">
    <location>
        <begin position="302"/>
        <end position="324"/>
    </location>
</feature>
<organism evidence="3 4">
    <name type="scientific">Motilibacter rhizosphaerae</name>
    <dbReference type="NCBI Taxonomy" id="598652"/>
    <lineage>
        <taxon>Bacteria</taxon>
        <taxon>Bacillati</taxon>
        <taxon>Actinomycetota</taxon>
        <taxon>Actinomycetes</taxon>
        <taxon>Motilibacterales</taxon>
        <taxon>Motilibacteraceae</taxon>
        <taxon>Motilibacter</taxon>
    </lineage>
</organism>